<evidence type="ECO:0000256" key="4">
    <source>
        <dbReference type="ARBA" id="ARBA00022679"/>
    </source>
</evidence>
<evidence type="ECO:0000256" key="5">
    <source>
        <dbReference type="ARBA" id="ARBA00022691"/>
    </source>
</evidence>
<dbReference type="AlphaFoldDB" id="A0A327WSY7"/>
<feature type="binding site" evidence="7">
    <location>
        <position position="140"/>
    </location>
    <ligand>
        <name>substrate</name>
    </ligand>
</feature>
<dbReference type="HAMAP" id="MF_01057">
    <property type="entry name" value="tRNA_methyltr_TrmB"/>
    <property type="match status" value="1"/>
</dbReference>
<evidence type="ECO:0000256" key="2">
    <source>
        <dbReference type="ARBA" id="ARBA00003015"/>
    </source>
</evidence>
<comment type="catalytic activity">
    <reaction evidence="1 7">
        <text>guanosine(46) in tRNA + S-adenosyl-L-methionine = N(7)-methylguanosine(46) in tRNA + S-adenosyl-L-homocysteine</text>
        <dbReference type="Rhea" id="RHEA:42708"/>
        <dbReference type="Rhea" id="RHEA-COMP:10188"/>
        <dbReference type="Rhea" id="RHEA-COMP:10189"/>
        <dbReference type="ChEBI" id="CHEBI:57856"/>
        <dbReference type="ChEBI" id="CHEBI:59789"/>
        <dbReference type="ChEBI" id="CHEBI:74269"/>
        <dbReference type="ChEBI" id="CHEBI:74480"/>
        <dbReference type="EC" id="2.1.1.33"/>
    </reaction>
</comment>
<dbReference type="PANTHER" id="PTHR23417:SF14">
    <property type="entry name" value="PENTACOTRIPEPTIDE-REPEAT REGION OF PRORP DOMAIN-CONTAINING PROTEIN"/>
    <property type="match status" value="1"/>
</dbReference>
<feature type="binding site" evidence="7">
    <location>
        <position position="86"/>
    </location>
    <ligand>
        <name>S-adenosyl-L-methionine</name>
        <dbReference type="ChEBI" id="CHEBI:59789"/>
    </ligand>
</feature>
<dbReference type="InterPro" id="IPR029063">
    <property type="entry name" value="SAM-dependent_MTases_sf"/>
</dbReference>
<feature type="binding site" evidence="7">
    <location>
        <begin position="209"/>
        <end position="212"/>
    </location>
    <ligand>
        <name>substrate</name>
    </ligand>
</feature>
<dbReference type="RefSeq" id="WP_111569946.1">
    <property type="nucleotide sequence ID" value="NZ_PIPK01000012.1"/>
</dbReference>
<dbReference type="Proteomes" id="UP000249203">
    <property type="component" value="Unassembled WGS sequence"/>
</dbReference>
<dbReference type="EMBL" id="QLMD01000011">
    <property type="protein sequence ID" value="RAJ95227.1"/>
    <property type="molecule type" value="Genomic_DNA"/>
</dbReference>
<comment type="function">
    <text evidence="2 7">Catalyzes the formation of N(7)-methylguanine at position 46 (m7G46) in tRNA.</text>
</comment>
<dbReference type="EC" id="2.1.1.33" evidence="7"/>
<dbReference type="InterPro" id="IPR003358">
    <property type="entry name" value="tRNA_(Gua-N-7)_MeTrfase_Trmb"/>
</dbReference>
<keyword evidence="6 7" id="KW-0819">tRNA processing</keyword>
<protein>
    <recommendedName>
        <fullName evidence="7">tRNA (guanine-N(7)-)-methyltransferase</fullName>
        <ecNumber evidence="7">2.1.1.33</ecNumber>
    </recommendedName>
    <alternativeName>
        <fullName evidence="7">tRNA (guanine(46)-N(7))-methyltransferase</fullName>
    </alternativeName>
    <alternativeName>
        <fullName evidence="7">tRNA(m7G46)-methyltransferase</fullName>
    </alternativeName>
</protein>
<comment type="caution">
    <text evidence="7">Lacks conserved residue(s) required for the propagation of feature annotation.</text>
</comment>
<evidence type="ECO:0000256" key="1">
    <source>
        <dbReference type="ARBA" id="ARBA00000142"/>
    </source>
</evidence>
<feature type="binding site" evidence="7">
    <location>
        <position position="61"/>
    </location>
    <ligand>
        <name>S-adenosyl-L-methionine</name>
        <dbReference type="ChEBI" id="CHEBI:59789"/>
    </ligand>
</feature>
<dbReference type="Proteomes" id="UP000287865">
    <property type="component" value="Unassembled WGS sequence"/>
</dbReference>
<evidence type="ECO:0000313" key="10">
    <source>
        <dbReference type="Proteomes" id="UP000249203"/>
    </source>
</evidence>
<organism evidence="8 10">
    <name type="scientific">Aliidiomarina maris</name>
    <dbReference type="NCBI Taxonomy" id="531312"/>
    <lineage>
        <taxon>Bacteria</taxon>
        <taxon>Pseudomonadati</taxon>
        <taxon>Pseudomonadota</taxon>
        <taxon>Gammaproteobacteria</taxon>
        <taxon>Alteromonadales</taxon>
        <taxon>Idiomarinaceae</taxon>
        <taxon>Aliidiomarina</taxon>
    </lineage>
</organism>
<feature type="binding site" evidence="7">
    <location>
        <position position="172"/>
    </location>
    <ligand>
        <name>substrate</name>
    </ligand>
</feature>
<keyword evidence="3 7" id="KW-0489">Methyltransferase</keyword>
<dbReference type="EMBL" id="PIPK01000012">
    <property type="protein sequence ID" value="RUO21075.1"/>
    <property type="molecule type" value="Genomic_DNA"/>
</dbReference>
<dbReference type="SUPFAM" id="SSF53335">
    <property type="entry name" value="S-adenosyl-L-methionine-dependent methyltransferases"/>
    <property type="match status" value="1"/>
</dbReference>
<dbReference type="PROSITE" id="PS51625">
    <property type="entry name" value="SAM_MT_TRMB"/>
    <property type="match status" value="1"/>
</dbReference>
<keyword evidence="5 7" id="KW-0949">S-adenosyl-L-methionine</keyword>
<reference evidence="8 10" key="2">
    <citation type="submission" date="2018-06" db="EMBL/GenBank/DDBJ databases">
        <title>Genomic Encyclopedia of Type Strains, Phase III (KMG-III): the genomes of soil and plant-associated and newly described type strains.</title>
        <authorList>
            <person name="Whitman W."/>
        </authorList>
    </citation>
    <scope>NUCLEOTIDE SEQUENCE [LARGE SCALE GENOMIC DNA]</scope>
    <source>
        <strain evidence="8 10">CGMCC 1.15366</strain>
    </source>
</reference>
<proteinExistence type="inferred from homology"/>
<accession>A0A327WSY7</accession>
<dbReference type="OrthoDB" id="9802090at2"/>
<evidence type="ECO:0000256" key="7">
    <source>
        <dbReference type="HAMAP-Rule" id="MF_01057"/>
    </source>
</evidence>
<dbReference type="Pfam" id="PF02390">
    <property type="entry name" value="Methyltransf_4"/>
    <property type="match status" value="1"/>
</dbReference>
<dbReference type="InterPro" id="IPR055361">
    <property type="entry name" value="tRNA_methyltr_TrmB_bact"/>
</dbReference>
<evidence type="ECO:0000256" key="3">
    <source>
        <dbReference type="ARBA" id="ARBA00022603"/>
    </source>
</evidence>
<comment type="caution">
    <text evidence="8">The sequence shown here is derived from an EMBL/GenBank/DDBJ whole genome shotgun (WGS) entry which is preliminary data.</text>
</comment>
<comment type="pathway">
    <text evidence="7">tRNA modification; N(7)-methylguanine-tRNA biosynthesis.</text>
</comment>
<dbReference type="Gene3D" id="3.40.50.150">
    <property type="entry name" value="Vaccinia Virus protein VP39"/>
    <property type="match status" value="1"/>
</dbReference>
<keyword evidence="4 7" id="KW-0808">Transferase</keyword>
<dbReference type="FunFam" id="3.40.50.150:FF:000024">
    <property type="entry name" value="tRNA (guanine-N(7)-)-methyltransferase"/>
    <property type="match status" value="1"/>
</dbReference>
<evidence type="ECO:0000256" key="6">
    <source>
        <dbReference type="ARBA" id="ARBA00022694"/>
    </source>
</evidence>
<evidence type="ECO:0000313" key="9">
    <source>
        <dbReference type="EMBL" id="RUO21075.1"/>
    </source>
</evidence>
<evidence type="ECO:0000313" key="11">
    <source>
        <dbReference type="Proteomes" id="UP000287865"/>
    </source>
</evidence>
<feature type="binding site" evidence="7">
    <location>
        <position position="136"/>
    </location>
    <ligand>
        <name>S-adenosyl-L-methionine</name>
        <dbReference type="ChEBI" id="CHEBI:59789"/>
    </ligand>
</feature>
<keyword evidence="11" id="KW-1185">Reference proteome</keyword>
<reference evidence="9 11" key="1">
    <citation type="journal article" date="2018" name="Front. Microbiol.">
        <title>Genome-Based Analysis Reveals the Taxonomy and Diversity of the Family Idiomarinaceae.</title>
        <authorList>
            <person name="Liu Y."/>
            <person name="Lai Q."/>
            <person name="Shao Z."/>
        </authorList>
    </citation>
    <scope>NUCLEOTIDE SEQUENCE [LARGE SCALE GENOMIC DNA]</scope>
    <source>
        <strain evidence="9 11">CF12-14</strain>
    </source>
</reference>
<feature type="binding site" evidence="7">
    <location>
        <position position="113"/>
    </location>
    <ligand>
        <name>S-adenosyl-L-methionine</name>
        <dbReference type="ChEBI" id="CHEBI:59789"/>
    </ligand>
</feature>
<gene>
    <name evidence="7" type="primary">trmB</name>
    <name evidence="8" type="ORF">B0I24_11112</name>
    <name evidence="9" type="ORF">CWE07_11945</name>
</gene>
<evidence type="ECO:0000313" key="8">
    <source>
        <dbReference type="EMBL" id="RAJ95227.1"/>
    </source>
</evidence>
<sequence>MSEQTEKFTRRIRSFVKREGRLTKGQAAALERQWPVMGLQHQKALLDFNQSFGREAPLVLEIGFGMGRSLVAMAQADPDANYVGIEVHGPGIGACLMEAEAQQVTNLRVIQHDAVEVLEDCVADASLDKVQIFFPDPWHKKRHHKRRLIQSGFVQLLQRKLKQGGVLHMATDWENYAEHMLEVMQAENGWQNLSATNDFIPRPDSRPLTKFEQRGHRLGHGVWDLQFINQ</sequence>
<dbReference type="GO" id="GO:0043527">
    <property type="term" value="C:tRNA methyltransferase complex"/>
    <property type="evidence" value="ECO:0007669"/>
    <property type="project" value="TreeGrafter"/>
</dbReference>
<dbReference type="UniPathway" id="UPA00989"/>
<comment type="similarity">
    <text evidence="7">Belongs to the class I-like SAM-binding methyltransferase superfamily. TrmB family.</text>
</comment>
<dbReference type="CDD" id="cd02440">
    <property type="entry name" value="AdoMet_MTases"/>
    <property type="match status" value="1"/>
</dbReference>
<dbReference type="NCBIfam" id="TIGR00091">
    <property type="entry name" value="tRNA (guanosine(46)-N7)-methyltransferase TrmB"/>
    <property type="match status" value="1"/>
</dbReference>
<name>A0A327WSY7_9GAMM</name>
<dbReference type="PANTHER" id="PTHR23417">
    <property type="entry name" value="3-DEOXY-D-MANNO-OCTULOSONIC-ACID TRANSFERASE/TRNA GUANINE-N 7 - -METHYLTRANSFERASE"/>
    <property type="match status" value="1"/>
</dbReference>
<dbReference type="GO" id="GO:0008176">
    <property type="term" value="F:tRNA (guanine(46)-N7)-methyltransferase activity"/>
    <property type="evidence" value="ECO:0007669"/>
    <property type="project" value="UniProtKB-UniRule"/>
</dbReference>